<sequence length="183" mass="19686">MPASGNIPNSPCDATLLSDLIERCVGMSRKPTRKETRQTLRAAALFGAVLAALLAYLGVLLALPIYIIVYLTARLFAWPTICEAFRTQSTETCKKEVTGKITGCGHHRDDKRRDLWAALRPRQPASPPQAVLRLVRGQSHTPSAPPTLSAPVRVTFRNALSIYLIGLCAASAAADIAILALVG</sequence>
<evidence type="ECO:0000256" key="1">
    <source>
        <dbReference type="SAM" id="Phobius"/>
    </source>
</evidence>
<name>A0A1C3NUF6_9ACTN</name>
<organism evidence="2 3">
    <name type="scientific">Candidatus Protofrankia californiensis</name>
    <dbReference type="NCBI Taxonomy" id="1839754"/>
    <lineage>
        <taxon>Bacteria</taxon>
        <taxon>Bacillati</taxon>
        <taxon>Actinomycetota</taxon>
        <taxon>Actinomycetes</taxon>
        <taxon>Frankiales</taxon>
        <taxon>Frankiaceae</taxon>
        <taxon>Protofrankia</taxon>
    </lineage>
</organism>
<keyword evidence="1" id="KW-0472">Membrane</keyword>
<protein>
    <submittedName>
        <fullName evidence="2">Uncharacterized protein</fullName>
    </submittedName>
</protein>
<keyword evidence="1" id="KW-0812">Transmembrane</keyword>
<gene>
    <name evidence="2" type="ORF">FDG2_0866</name>
</gene>
<feature type="transmembrane region" description="Helical" evidence="1">
    <location>
        <begin position="160"/>
        <end position="182"/>
    </location>
</feature>
<accession>A0A1C3NUF6</accession>
<dbReference type="AlphaFoldDB" id="A0A1C3NUF6"/>
<reference evidence="3" key="1">
    <citation type="submission" date="2016-02" db="EMBL/GenBank/DDBJ databases">
        <authorList>
            <person name="Wibberg D."/>
        </authorList>
    </citation>
    <scope>NUCLEOTIDE SEQUENCE [LARGE SCALE GENOMIC DNA]</scope>
</reference>
<proteinExistence type="predicted"/>
<dbReference type="Proteomes" id="UP000199013">
    <property type="component" value="Unassembled WGS sequence"/>
</dbReference>
<feature type="transmembrane region" description="Helical" evidence="1">
    <location>
        <begin position="43"/>
        <end position="69"/>
    </location>
</feature>
<keyword evidence="1" id="KW-1133">Transmembrane helix</keyword>
<dbReference type="EMBL" id="FLUV01000343">
    <property type="protein sequence ID" value="SBW18877.1"/>
    <property type="molecule type" value="Genomic_DNA"/>
</dbReference>
<keyword evidence="3" id="KW-1185">Reference proteome</keyword>
<evidence type="ECO:0000313" key="3">
    <source>
        <dbReference type="Proteomes" id="UP000199013"/>
    </source>
</evidence>
<evidence type="ECO:0000313" key="2">
    <source>
        <dbReference type="EMBL" id="SBW18877.1"/>
    </source>
</evidence>